<accession>A0A3B0YHE0</accession>
<sequence>MHIPCQLRLISNGSVRWVIYPALLLALWFYFSPRLHAGPYNGFDLSHSLVPVTQIDNGGPARDGIPAIDRPRFVTASQAGFMRGDDRILGINLNGRQKAYPLRILNYHEIVNDRFDDIAVVVSYCPLCGTGMAFLAGSKGIDLDFGVSGLLYNSDVLLYDRQTESLWSQIRKQAIAGPLSGQTLQQIPMEHTSWSDWQTRYPQTRVLSLNTGYRRDYSRSPYAGYASSEELMFDVIATDPRFHTKEQVIGMEINGIYKAYPFLELSRNHGELVDEVGGQTIRLVFDSTNRSGRVYAGEKLIPSTTSFWFAWYAFHPETLVYQTPE</sequence>
<evidence type="ECO:0000256" key="1">
    <source>
        <dbReference type="SAM" id="Phobius"/>
    </source>
</evidence>
<dbReference type="EMBL" id="UOFN01000046">
    <property type="protein sequence ID" value="VAW75097.1"/>
    <property type="molecule type" value="Genomic_DNA"/>
</dbReference>
<reference evidence="2" key="1">
    <citation type="submission" date="2018-06" db="EMBL/GenBank/DDBJ databases">
        <authorList>
            <person name="Zhirakovskaya E."/>
        </authorList>
    </citation>
    <scope>NUCLEOTIDE SEQUENCE</scope>
</reference>
<dbReference type="AlphaFoldDB" id="A0A3B0YHE0"/>
<dbReference type="Pfam" id="PF11376">
    <property type="entry name" value="DUF3179"/>
    <property type="match status" value="1"/>
</dbReference>
<evidence type="ECO:0000313" key="2">
    <source>
        <dbReference type="EMBL" id="VAW75097.1"/>
    </source>
</evidence>
<feature type="transmembrane region" description="Helical" evidence="1">
    <location>
        <begin position="14"/>
        <end position="31"/>
    </location>
</feature>
<gene>
    <name evidence="2" type="ORF">MNBD_GAMMA15-1916</name>
</gene>
<keyword evidence="1" id="KW-0472">Membrane</keyword>
<proteinExistence type="predicted"/>
<name>A0A3B0YHE0_9ZZZZ</name>
<dbReference type="InterPro" id="IPR021516">
    <property type="entry name" value="DUF3179"/>
</dbReference>
<keyword evidence="1" id="KW-0812">Transmembrane</keyword>
<protein>
    <recommendedName>
        <fullName evidence="3">DUF3179 domain-containing protein</fullName>
    </recommendedName>
</protein>
<evidence type="ECO:0008006" key="3">
    <source>
        <dbReference type="Google" id="ProtNLM"/>
    </source>
</evidence>
<organism evidence="2">
    <name type="scientific">hydrothermal vent metagenome</name>
    <dbReference type="NCBI Taxonomy" id="652676"/>
    <lineage>
        <taxon>unclassified sequences</taxon>
        <taxon>metagenomes</taxon>
        <taxon>ecological metagenomes</taxon>
    </lineage>
</organism>
<keyword evidence="1" id="KW-1133">Transmembrane helix</keyword>